<evidence type="ECO:0000313" key="13">
    <source>
        <dbReference type="EMBL" id="MBD2827888.1"/>
    </source>
</evidence>
<reference evidence="13" key="1">
    <citation type="journal article" date="2020" name="PLoS ONE">
        <title>Isolation and characterization of Streptomyces bacteriophages and Streptomyces strains encoding biosynthetic arsenals: Streptomyces strains and phages for antibiotic discovery.</title>
        <authorList>
            <person name="Montano E.T."/>
            <person name="Nideffer J.F."/>
            <person name="Brumage L."/>
            <person name="Erb M."/>
            <person name="Derman A.I."/>
            <person name="Davis J.P."/>
            <person name="Estrada E."/>
            <person name="Fu S."/>
            <person name="Le D."/>
            <person name="Vuppala A."/>
            <person name="Tran C."/>
            <person name="Luterstein E."/>
            <person name="Lakkaraju S."/>
            <person name="Panchagnula S."/>
            <person name="Ren C."/>
            <person name="Doan J."/>
            <person name="Tran S."/>
            <person name="Soriano J."/>
            <person name="Fujita Y."/>
            <person name="Gutala P."/>
            <person name="Fujii Q."/>
            <person name="Lee M."/>
            <person name="Bui A."/>
            <person name="Villarreal C."/>
            <person name="Shing S.R."/>
            <person name="Kim S."/>
            <person name="Freeman D."/>
            <person name="Racha V."/>
            <person name="Ho A."/>
            <person name="Kumar P."/>
            <person name="Falah K."/>
            <person name="Dawson T."/>
            <person name="Enustun E."/>
            <person name="Prichard A."/>
            <person name="Gomez A."/>
            <person name="Khanna K."/>
            <person name="Trigg S."/>
            <person name="Fernandez L."/>
            <person name="Pogliano K."/>
            <person name="Pogliano J."/>
        </authorList>
    </citation>
    <scope>NUCLEOTIDE SEQUENCE</scope>
    <source>
        <strain evidence="13">QF2</strain>
    </source>
</reference>
<evidence type="ECO:0000256" key="11">
    <source>
        <dbReference type="SAM" id="SignalP"/>
    </source>
</evidence>
<dbReference type="PIRSF" id="PIRSF001134">
    <property type="entry name" value="Streptogrisin"/>
    <property type="match status" value="1"/>
</dbReference>
<dbReference type="PRINTS" id="PR00861">
    <property type="entry name" value="ALYTICPTASE"/>
</dbReference>
<dbReference type="AlphaFoldDB" id="A0A927BJ13"/>
<keyword evidence="4" id="KW-0378">Hydrolase</keyword>
<dbReference type="InterPro" id="IPR009003">
    <property type="entry name" value="Peptidase_S1_PA"/>
</dbReference>
<evidence type="ECO:0000256" key="10">
    <source>
        <dbReference type="SAM" id="MobiDB-lite"/>
    </source>
</evidence>
<evidence type="ECO:0000256" key="8">
    <source>
        <dbReference type="PIRSR" id="PIRSR001134-1"/>
    </source>
</evidence>
<dbReference type="Gene3D" id="3.30.300.50">
    <property type="match status" value="2"/>
</dbReference>
<evidence type="ECO:0000259" key="12">
    <source>
        <dbReference type="Pfam" id="PF02983"/>
    </source>
</evidence>
<gene>
    <name evidence="13" type="ORF">ID875_05180</name>
</gene>
<accession>A0A927BJ13</accession>
<feature type="active site" description="Charge relay system" evidence="8">
    <location>
        <position position="270"/>
    </location>
</feature>
<dbReference type="GO" id="GO:0005576">
    <property type="term" value="C:extracellular region"/>
    <property type="evidence" value="ECO:0007669"/>
    <property type="project" value="InterPro"/>
</dbReference>
<keyword evidence="2" id="KW-0645">Protease</keyword>
<keyword evidence="5" id="KW-0720">Serine protease</keyword>
<evidence type="ECO:0000256" key="9">
    <source>
        <dbReference type="PIRSR" id="PIRSR001134-2"/>
    </source>
</evidence>
<organism evidence="13">
    <name type="scientific">Streptomyces globisporus</name>
    <dbReference type="NCBI Taxonomy" id="1908"/>
    <lineage>
        <taxon>Bacteria</taxon>
        <taxon>Bacillati</taxon>
        <taxon>Actinomycetota</taxon>
        <taxon>Actinomycetes</taxon>
        <taxon>Kitasatosporales</taxon>
        <taxon>Streptomycetaceae</taxon>
        <taxon>Streptomyces</taxon>
    </lineage>
</organism>
<feature type="domain" description="Peptidase S1A alpha-lytic prodomain" evidence="12">
    <location>
        <begin position="132"/>
        <end position="186"/>
    </location>
</feature>
<feature type="active site" description="Charge relay system" evidence="8">
    <location>
        <position position="239"/>
    </location>
</feature>
<feature type="region of interest" description="Disordered" evidence="10">
    <location>
        <begin position="363"/>
        <end position="388"/>
    </location>
</feature>
<feature type="signal peptide" evidence="11">
    <location>
        <begin position="1"/>
        <end position="31"/>
    </location>
</feature>
<keyword evidence="3 11" id="KW-0732">Signal</keyword>
<name>A0A927BJ13_STRGL</name>
<evidence type="ECO:0000256" key="6">
    <source>
        <dbReference type="ARBA" id="ARBA00023145"/>
    </source>
</evidence>
<keyword evidence="7 9" id="KW-1015">Disulfide bond</keyword>
<proteinExistence type="inferred from homology"/>
<dbReference type="InterPro" id="IPR035070">
    <property type="entry name" value="Streptogrisin_prodomain"/>
</dbReference>
<dbReference type="GO" id="GO:0006508">
    <property type="term" value="P:proteolysis"/>
    <property type="evidence" value="ECO:0007669"/>
    <property type="project" value="UniProtKB-KW"/>
</dbReference>
<dbReference type="InterPro" id="IPR043504">
    <property type="entry name" value="Peptidase_S1_PA_chymotrypsin"/>
</dbReference>
<comment type="similarity">
    <text evidence="1">Belongs to the peptidase S1 family.</text>
</comment>
<dbReference type="SUPFAM" id="SSF50494">
    <property type="entry name" value="Trypsin-like serine proteases"/>
    <property type="match status" value="1"/>
</dbReference>
<evidence type="ECO:0000256" key="3">
    <source>
        <dbReference type="ARBA" id="ARBA00022729"/>
    </source>
</evidence>
<keyword evidence="6" id="KW-0865">Zymogen</keyword>
<feature type="compositionally biased region" description="Polar residues" evidence="10">
    <location>
        <begin position="366"/>
        <end position="388"/>
    </location>
</feature>
<comment type="caution">
    <text evidence="13">The sequence shown here is derived from an EMBL/GenBank/DDBJ whole genome shotgun (WGS) entry which is preliminary data.</text>
</comment>
<evidence type="ECO:0000256" key="2">
    <source>
        <dbReference type="ARBA" id="ARBA00022670"/>
    </source>
</evidence>
<feature type="active site" description="Charge relay system" evidence="8">
    <location>
        <position position="358"/>
    </location>
</feature>
<sequence>MKHGKKNTRRYIVAASVGALLSAGVATGAYAGTTGESSAPASAPVSAPAYQPEMLKALATTLGVSEKAAAERLDREADQRDRFAELRKDRVETLGAFFAQDGSLVVNAADAEAAEDVRAAGLRARVPERGEGELDRIKAQLDAKALKSAPAGVSAWSVDLASDTVTVEVNGASDAATRSFLTTARSNGDAVRVVKGQEKLETQAVVPPGSRMTFNGYLCSVGYGAKDRNGKQVLVTAGHCIEDLPALAYNGTRFAKGTHTRFALGTRSVDMGIASVDAGNSIGLDITTYGKAGTVPVKGSKRAPSGAALCKSGQTTGWTCGKVGSYNVSVTYTDQNGGPDTVVTGLASSSVCTQGGDSGGAYVSGDQAQGMTSGGPTNQRCSGQVNSPGSSYFQPLDDALAYYGLTLNTK</sequence>
<feature type="disulfide bond" evidence="9">
    <location>
        <begin position="310"/>
        <end position="320"/>
    </location>
</feature>
<evidence type="ECO:0000256" key="7">
    <source>
        <dbReference type="ARBA" id="ARBA00023157"/>
    </source>
</evidence>
<dbReference type="EMBL" id="JACWUS010000001">
    <property type="protein sequence ID" value="MBD2827888.1"/>
    <property type="molecule type" value="Genomic_DNA"/>
</dbReference>
<dbReference type="InterPro" id="IPR004236">
    <property type="entry name" value="Pept_S1_alpha_lytic"/>
</dbReference>
<dbReference type="GO" id="GO:0004252">
    <property type="term" value="F:serine-type endopeptidase activity"/>
    <property type="evidence" value="ECO:0007669"/>
    <property type="project" value="InterPro"/>
</dbReference>
<evidence type="ECO:0000256" key="1">
    <source>
        <dbReference type="ARBA" id="ARBA00007664"/>
    </source>
</evidence>
<dbReference type="Gene3D" id="2.40.10.10">
    <property type="entry name" value="Trypsin-like serine proteases"/>
    <property type="match status" value="2"/>
</dbReference>
<feature type="disulfide bond" evidence="9">
    <location>
        <begin position="219"/>
        <end position="240"/>
    </location>
</feature>
<feature type="chain" id="PRO_5036873581" evidence="11">
    <location>
        <begin position="32"/>
        <end position="410"/>
    </location>
</feature>
<dbReference type="Pfam" id="PF02983">
    <property type="entry name" value="Pro_Al_protease"/>
    <property type="match status" value="1"/>
</dbReference>
<dbReference type="CDD" id="cd21112">
    <property type="entry name" value="alphaLP-like"/>
    <property type="match status" value="1"/>
</dbReference>
<dbReference type="InterPro" id="IPR001316">
    <property type="entry name" value="Pept_S1A_streptogrisin"/>
</dbReference>
<evidence type="ECO:0000256" key="4">
    <source>
        <dbReference type="ARBA" id="ARBA00022801"/>
    </source>
</evidence>
<protein>
    <submittedName>
        <fullName evidence="13">S1 family peptidase</fullName>
    </submittedName>
</protein>
<evidence type="ECO:0000256" key="5">
    <source>
        <dbReference type="ARBA" id="ARBA00022825"/>
    </source>
</evidence>